<organism evidence="1">
    <name type="scientific">bioreactor metagenome</name>
    <dbReference type="NCBI Taxonomy" id="1076179"/>
    <lineage>
        <taxon>unclassified sequences</taxon>
        <taxon>metagenomes</taxon>
        <taxon>ecological metagenomes</taxon>
    </lineage>
</organism>
<comment type="caution">
    <text evidence="1">The sequence shown here is derived from an EMBL/GenBank/DDBJ whole genome shotgun (WGS) entry which is preliminary data.</text>
</comment>
<name>A0A645AL61_9ZZZZ</name>
<dbReference type="EMBL" id="VSSQ01014587">
    <property type="protein sequence ID" value="MPM53972.1"/>
    <property type="molecule type" value="Genomic_DNA"/>
</dbReference>
<evidence type="ECO:0000313" key="1">
    <source>
        <dbReference type="EMBL" id="MPM53972.1"/>
    </source>
</evidence>
<reference evidence="1" key="1">
    <citation type="submission" date="2019-08" db="EMBL/GenBank/DDBJ databases">
        <authorList>
            <person name="Kucharzyk K."/>
            <person name="Murdoch R.W."/>
            <person name="Higgins S."/>
            <person name="Loffler F."/>
        </authorList>
    </citation>
    <scope>NUCLEOTIDE SEQUENCE</scope>
</reference>
<accession>A0A645AL61</accession>
<dbReference type="AlphaFoldDB" id="A0A645AL61"/>
<proteinExistence type="predicted"/>
<sequence>MITADCQFDDFQKYNGLFALKIGSILEGELFEQGIIKLKILNASGNFENAEFDVLSMDDRKNIGVFFKVCKVTFNYKKKVSVSLNLYPISKFSHLTPQYNIEPWVIQNYNSGYCSSLEIVKRAMNLLVNRIKDSLSFPYEMPLSDKLLNNQNSLYLTGLFMHLIWNLNGIILIEPITMLSLIGYDNLKVARNNDIEPTPIDILVKTLGCFVELKRPNIEWIQSLGYPHLNINLGKWIFLCPENIEEFSRLWIDSPYFKEKIRECVLDILNDNNRLFMYKQTLYHELGHAVFQGLSSPNLYGDHNDESWANLFASLFLDGNERILQKFALFSQPELYQKSIG</sequence>
<protein>
    <submittedName>
        <fullName evidence="1">Uncharacterized protein</fullName>
    </submittedName>
</protein>
<gene>
    <name evidence="1" type="ORF">SDC9_100744</name>
</gene>